<dbReference type="Proteomes" id="UP000186594">
    <property type="component" value="Unassembled WGS sequence"/>
</dbReference>
<evidence type="ECO:0000313" key="3">
    <source>
        <dbReference type="Proteomes" id="UP000186594"/>
    </source>
</evidence>
<dbReference type="AlphaFoldDB" id="A0A1U7LGK7"/>
<feature type="region of interest" description="Disordered" evidence="1">
    <location>
        <begin position="153"/>
        <end position="189"/>
    </location>
</feature>
<feature type="region of interest" description="Disordered" evidence="1">
    <location>
        <begin position="587"/>
        <end position="655"/>
    </location>
</feature>
<protein>
    <submittedName>
        <fullName evidence="2">Uncharacterized protein</fullName>
    </submittedName>
</protein>
<feature type="compositionally biased region" description="Polar residues" evidence="1">
    <location>
        <begin position="628"/>
        <end position="651"/>
    </location>
</feature>
<accession>A0A1U7LGK7</accession>
<proteinExistence type="predicted"/>
<name>A0A1U7LGK7_NEOID</name>
<evidence type="ECO:0000313" key="2">
    <source>
        <dbReference type="EMBL" id="OLL21758.1"/>
    </source>
</evidence>
<comment type="caution">
    <text evidence="2">The sequence shown here is derived from an EMBL/GenBank/DDBJ whole genome shotgun (WGS) entry which is preliminary data.</text>
</comment>
<dbReference type="EMBL" id="LXFE01004301">
    <property type="protein sequence ID" value="OLL21758.1"/>
    <property type="molecule type" value="Genomic_DNA"/>
</dbReference>
<keyword evidence="3" id="KW-1185">Reference proteome</keyword>
<reference evidence="2 3" key="1">
    <citation type="submission" date="2016-04" db="EMBL/GenBank/DDBJ databases">
        <title>Evolutionary innovation and constraint leading to complex multicellularity in the Ascomycota.</title>
        <authorList>
            <person name="Cisse O."/>
            <person name="Nguyen A."/>
            <person name="Hewitt D.A."/>
            <person name="Jedd G."/>
            <person name="Stajich J.E."/>
        </authorList>
    </citation>
    <scope>NUCLEOTIDE SEQUENCE [LARGE SCALE GENOMIC DNA]</scope>
    <source>
        <strain evidence="2 3">DAH-3</strain>
    </source>
</reference>
<gene>
    <name evidence="2" type="ORF">NEOLI_002907</name>
</gene>
<evidence type="ECO:0000256" key="1">
    <source>
        <dbReference type="SAM" id="MobiDB-lite"/>
    </source>
</evidence>
<organism evidence="2 3">
    <name type="scientific">Neolecta irregularis (strain DAH-3)</name>
    <dbReference type="NCBI Taxonomy" id="1198029"/>
    <lineage>
        <taxon>Eukaryota</taxon>
        <taxon>Fungi</taxon>
        <taxon>Dikarya</taxon>
        <taxon>Ascomycota</taxon>
        <taxon>Taphrinomycotina</taxon>
        <taxon>Neolectales</taxon>
        <taxon>Neolectaceae</taxon>
        <taxon>Neolecta</taxon>
    </lineage>
</organism>
<sequence>MLSSKRQVTMAPALALEVLAVDFPSRGDIDGNRDGLSSDKFHLHRDQSNLLENRINEQKSRLLLLYMTQLINLEKLAIDTSVDGHPHSGYESGEDEAASRARRVEQVIKIADKAVALRSSLSRDLEIFSNQNTLRRNPSSAAEVDIPNRRFLPHVVSDSGDQTSSRAVDPRLQNLSDPPHLKAFSNPTSQFSTKRTLEDALGDKNNLHLSKFPKLDVLEDAGGSKVANSYCDTGTLHILSPEQNSRLKRLLTSDPQRPISRQKSKYTYALFSLDILKTHFDVAMDVYEYHRSEYFFNSKLPLRRLVIEVFREISKKLPRLSTPFPSKRICHFFSEKCETLNSFPKSVASGCLILLGNNMITAESSEDIVRRTEELDKQVKDPKSYITCLVNLGERLAEKSYEELSNLAKFAVLMDKTDDLDFVIREKHDTSFMSSELGPLNSNLVSPSQWPRDSDLVEWCTGRKVRRYTILFFKVSLQLPLVQRHRSCVVTALADLFTQKEPSTVNLSAAADALFAAVSQSISGKLFVPPARQVLNSLRVKWERYDPISRIIGLKIIWLIGWGQVCVEEANSTVYLTKELLRVESKPWPQKSPEMADVPSWNPPEMSDVPSWNPPETSDVPSWGPAMTESQGQCSSFDNQYSGKTNQSPDNSIGDILKNARATSSALAPNIRNLEVILGLRFIRQHIDSAYETLIALYPSYISDKISVMNFLSAIFETIGESLPRTKGPRFPGKTRFASLEELEVRWAHLGEFHVAIGCAMYPLCRKGKISLQQIWHCIHELPKNQKNLN</sequence>